<gene>
    <name evidence="2" type="ORF">GCM10009102_09650</name>
</gene>
<organism evidence="2 3">
    <name type="scientific">Sphingomonas insulae</name>
    <dbReference type="NCBI Taxonomy" id="424800"/>
    <lineage>
        <taxon>Bacteria</taxon>
        <taxon>Pseudomonadati</taxon>
        <taxon>Pseudomonadota</taxon>
        <taxon>Alphaproteobacteria</taxon>
        <taxon>Sphingomonadales</taxon>
        <taxon>Sphingomonadaceae</taxon>
        <taxon>Sphingomonas</taxon>
    </lineage>
</organism>
<keyword evidence="3" id="KW-1185">Reference proteome</keyword>
<proteinExistence type="predicted"/>
<protein>
    <recommendedName>
        <fullName evidence="1">Putative Flp pilus-assembly TadG-like N-terminal domain-containing protein</fullName>
    </recommendedName>
</protein>
<evidence type="ECO:0000259" key="1">
    <source>
        <dbReference type="Pfam" id="PF13400"/>
    </source>
</evidence>
<sequence length="530" mass="57260">MTFLTAIFTIVLLAVVGSAVDLGRAHATRTRLQHACDAASLAGRRAMTTSSVDDTVRAEALKFFNFNFPQGAFGTSTFTPSVSSLSGSTQTVVISAATTSPTLMMKFFGFSAIPLSVTCNAKQDFVNTDIVLVLDTTGSMAAKASSRDTSTKIVALRAAVLALYDQLATVQTNLEAAGMRLRYGIVPYASTVNVGAAIKAVSPNYMYQGQWAYQSRQVVTDNTGYYACLDQYGTYNNNKCTYFKYSARSFDTTNFVSGANVDVAPLVGTGTYYGLTPTTQVSNKTSWKGCIEERQTTQMPASSTSIPTGAYDLDIDLIPATDAQKWKPYWPEVEYTSYQDRIYSSDYMKPQYACPTAAAPMKAWTRANLSDYLDTLDPDGGTYHDFGMMWGARWASANGIFGSANPATYNSMPVKKYIIFMTDGLFDTGYSTLYSGYGVEQLDARVTPGGSSSNEADQLARHKQRFNLLCSKAKTMGYSVWVIGFATTLDASLTNCASNASQASTSANSAALLAKFVEIGKNIGALRLTQ</sequence>
<evidence type="ECO:0000313" key="2">
    <source>
        <dbReference type="EMBL" id="GAA0662763.1"/>
    </source>
</evidence>
<comment type="caution">
    <text evidence="2">The sequence shown here is derived from an EMBL/GenBank/DDBJ whole genome shotgun (WGS) entry which is preliminary data.</text>
</comment>
<dbReference type="Pfam" id="PF13400">
    <property type="entry name" value="Tad"/>
    <property type="match status" value="1"/>
</dbReference>
<reference evidence="2 3" key="1">
    <citation type="journal article" date="2019" name="Int. J. Syst. Evol. Microbiol.">
        <title>The Global Catalogue of Microorganisms (GCM) 10K type strain sequencing project: providing services to taxonomists for standard genome sequencing and annotation.</title>
        <authorList>
            <consortium name="The Broad Institute Genomics Platform"/>
            <consortium name="The Broad Institute Genome Sequencing Center for Infectious Disease"/>
            <person name="Wu L."/>
            <person name="Ma J."/>
        </authorList>
    </citation>
    <scope>NUCLEOTIDE SEQUENCE [LARGE SCALE GENOMIC DNA]</scope>
    <source>
        <strain evidence="2 3">JCM 14603</strain>
    </source>
</reference>
<accession>A0ABN1HQD0</accession>
<feature type="domain" description="Putative Flp pilus-assembly TadG-like N-terminal" evidence="1">
    <location>
        <begin position="1"/>
        <end position="43"/>
    </location>
</feature>
<dbReference type="EMBL" id="BAAAES010000007">
    <property type="protein sequence ID" value="GAA0662763.1"/>
    <property type="molecule type" value="Genomic_DNA"/>
</dbReference>
<dbReference type="Gene3D" id="3.40.50.410">
    <property type="entry name" value="von Willebrand factor, type A domain"/>
    <property type="match status" value="2"/>
</dbReference>
<dbReference type="RefSeq" id="WP_163958641.1">
    <property type="nucleotide sequence ID" value="NZ_BAAAES010000007.1"/>
</dbReference>
<dbReference type="SUPFAM" id="SSF53300">
    <property type="entry name" value="vWA-like"/>
    <property type="match status" value="1"/>
</dbReference>
<dbReference type="Proteomes" id="UP001500238">
    <property type="component" value="Unassembled WGS sequence"/>
</dbReference>
<dbReference type="InterPro" id="IPR036465">
    <property type="entry name" value="vWFA_dom_sf"/>
</dbReference>
<dbReference type="InterPro" id="IPR028087">
    <property type="entry name" value="Tad_N"/>
</dbReference>
<name>A0ABN1HQD0_9SPHN</name>
<evidence type="ECO:0000313" key="3">
    <source>
        <dbReference type="Proteomes" id="UP001500238"/>
    </source>
</evidence>